<feature type="region of interest" description="Disordered" evidence="1">
    <location>
        <begin position="59"/>
        <end position="79"/>
    </location>
</feature>
<evidence type="ECO:0000313" key="2">
    <source>
        <dbReference type="EMBL" id="PBK73126.1"/>
    </source>
</evidence>
<dbReference type="AlphaFoldDB" id="A0A2H3CCW4"/>
<feature type="compositionally biased region" description="Basic and acidic residues" evidence="1">
    <location>
        <begin position="59"/>
        <end position="72"/>
    </location>
</feature>
<evidence type="ECO:0000256" key="1">
    <source>
        <dbReference type="SAM" id="MobiDB-lite"/>
    </source>
</evidence>
<dbReference type="EMBL" id="KZ293421">
    <property type="protein sequence ID" value="PBK73126.1"/>
    <property type="molecule type" value="Genomic_DNA"/>
</dbReference>
<dbReference type="Proteomes" id="UP000218334">
    <property type="component" value="Unassembled WGS sequence"/>
</dbReference>
<protein>
    <submittedName>
        <fullName evidence="2">Uncharacterized protein</fullName>
    </submittedName>
</protein>
<keyword evidence="3" id="KW-1185">Reference proteome</keyword>
<proteinExistence type="predicted"/>
<gene>
    <name evidence="2" type="ORF">ARMSODRAFT_716361</name>
</gene>
<name>A0A2H3CCW4_9AGAR</name>
<evidence type="ECO:0000313" key="3">
    <source>
        <dbReference type="Proteomes" id="UP000218334"/>
    </source>
</evidence>
<reference evidence="3" key="1">
    <citation type="journal article" date="2017" name="Nat. Ecol. Evol.">
        <title>Genome expansion and lineage-specific genetic innovations in the forest pathogenic fungi Armillaria.</title>
        <authorList>
            <person name="Sipos G."/>
            <person name="Prasanna A.N."/>
            <person name="Walter M.C."/>
            <person name="O'Connor E."/>
            <person name="Balint B."/>
            <person name="Krizsan K."/>
            <person name="Kiss B."/>
            <person name="Hess J."/>
            <person name="Varga T."/>
            <person name="Slot J."/>
            <person name="Riley R."/>
            <person name="Boka B."/>
            <person name="Rigling D."/>
            <person name="Barry K."/>
            <person name="Lee J."/>
            <person name="Mihaltcheva S."/>
            <person name="LaButti K."/>
            <person name="Lipzen A."/>
            <person name="Waldron R."/>
            <person name="Moloney N.M."/>
            <person name="Sperisen C."/>
            <person name="Kredics L."/>
            <person name="Vagvoelgyi C."/>
            <person name="Patrignani A."/>
            <person name="Fitzpatrick D."/>
            <person name="Nagy I."/>
            <person name="Doyle S."/>
            <person name="Anderson J.B."/>
            <person name="Grigoriev I.V."/>
            <person name="Gueldener U."/>
            <person name="Muensterkoetter M."/>
            <person name="Nagy L.G."/>
        </authorList>
    </citation>
    <scope>NUCLEOTIDE SEQUENCE [LARGE SCALE GENOMIC DNA]</scope>
    <source>
        <strain evidence="3">28-4</strain>
    </source>
</reference>
<organism evidence="2 3">
    <name type="scientific">Armillaria solidipes</name>
    <dbReference type="NCBI Taxonomy" id="1076256"/>
    <lineage>
        <taxon>Eukaryota</taxon>
        <taxon>Fungi</taxon>
        <taxon>Dikarya</taxon>
        <taxon>Basidiomycota</taxon>
        <taxon>Agaricomycotina</taxon>
        <taxon>Agaricomycetes</taxon>
        <taxon>Agaricomycetidae</taxon>
        <taxon>Agaricales</taxon>
        <taxon>Marasmiineae</taxon>
        <taxon>Physalacriaceae</taxon>
        <taxon>Armillaria</taxon>
    </lineage>
</organism>
<accession>A0A2H3CCW4</accession>
<sequence length="214" mass="24022">MLDMGFALTSSVKTTVLKVVKTVRNAGIRRFRSPGWSRWLGCVPRSACSAPQQRRLVYRRDNPERHVHQQRDPRKRASPPNLLFPLCSHCRLPFPSLCSTPVRAFTVSDAGHGCLLAIFGPHDGEAVVDKQIIRLLDDCSSFPPFFICHVYYGATALHLWLDEDSRSILNSQQSSIEVDVARSPSSSVEESASHLVSWLWRANGVKYYGRGWSG</sequence>